<organism evidence="2 3">
    <name type="scientific">Oikopleura dioica</name>
    <name type="common">Tunicate</name>
    <dbReference type="NCBI Taxonomy" id="34765"/>
    <lineage>
        <taxon>Eukaryota</taxon>
        <taxon>Metazoa</taxon>
        <taxon>Chordata</taxon>
        <taxon>Tunicata</taxon>
        <taxon>Appendicularia</taxon>
        <taxon>Copelata</taxon>
        <taxon>Oikopleuridae</taxon>
        <taxon>Oikopleura</taxon>
    </lineage>
</organism>
<dbReference type="EMBL" id="OU015568">
    <property type="protein sequence ID" value="CAG5083157.1"/>
    <property type="molecule type" value="Genomic_DNA"/>
</dbReference>
<proteinExistence type="predicted"/>
<protein>
    <submittedName>
        <fullName evidence="2">Oidioi.mRNA.OKI2018_I69.PAR.g10296.t1.cds</fullName>
    </submittedName>
</protein>
<accession>A0ABN7RXR6</accession>
<keyword evidence="1" id="KW-0472">Membrane</keyword>
<name>A0ABN7RXR6_OIKDI</name>
<dbReference type="InterPro" id="IPR036259">
    <property type="entry name" value="MFS_trans_sf"/>
</dbReference>
<keyword evidence="3" id="KW-1185">Reference proteome</keyword>
<gene>
    <name evidence="2" type="ORF">OKIOD_LOCUS1854</name>
</gene>
<keyword evidence="1" id="KW-1133">Transmembrane helix</keyword>
<keyword evidence="1" id="KW-0812">Transmembrane</keyword>
<evidence type="ECO:0000313" key="3">
    <source>
        <dbReference type="Proteomes" id="UP001158576"/>
    </source>
</evidence>
<evidence type="ECO:0000256" key="1">
    <source>
        <dbReference type="SAM" id="Phobius"/>
    </source>
</evidence>
<dbReference type="SUPFAM" id="SSF103473">
    <property type="entry name" value="MFS general substrate transporter"/>
    <property type="match status" value="1"/>
</dbReference>
<sequence length="295" mass="33811">MVFSVVFMPWYNVKTKTSFITLLEILKQKLPLIEYSQRKMLNSSEIEEDSTSSWQKYRVFLNPNYFAGMSVFACGNFINHTVLALMTEIIQKNDEKILEKGSTVSQVNTQFNISRIAFGCLLKFSFGLLVTFTQKKLSGGDKNLIPFFLHLVALTLCIVGLETAHTLEGMWTLFVAFGMLQATPYFYYYQIIMLCFPFDTHGFGITSQDLIGAFFNFLGYPIVFAYEKTANFDALKQGVWICGFIGALPLILHLPFAFEIGPKWFLKLDERRKQKMNAEASNLCHEMQESNKEIL</sequence>
<dbReference type="Proteomes" id="UP001158576">
    <property type="component" value="Chromosome PAR"/>
</dbReference>
<feature type="transmembrane region" description="Helical" evidence="1">
    <location>
        <begin position="170"/>
        <end position="189"/>
    </location>
</feature>
<feature type="transmembrane region" description="Helical" evidence="1">
    <location>
        <begin position="238"/>
        <end position="258"/>
    </location>
</feature>
<reference evidence="2 3" key="1">
    <citation type="submission" date="2021-04" db="EMBL/GenBank/DDBJ databases">
        <authorList>
            <person name="Bliznina A."/>
        </authorList>
    </citation>
    <scope>NUCLEOTIDE SEQUENCE [LARGE SCALE GENOMIC DNA]</scope>
</reference>
<feature type="transmembrane region" description="Helical" evidence="1">
    <location>
        <begin position="144"/>
        <end position="164"/>
    </location>
</feature>
<feature type="transmembrane region" description="Helical" evidence="1">
    <location>
        <begin position="210"/>
        <end position="226"/>
    </location>
</feature>
<evidence type="ECO:0000313" key="2">
    <source>
        <dbReference type="EMBL" id="CAG5083157.1"/>
    </source>
</evidence>
<feature type="transmembrane region" description="Helical" evidence="1">
    <location>
        <begin position="113"/>
        <end position="132"/>
    </location>
</feature>